<dbReference type="GO" id="GO:0046872">
    <property type="term" value="F:metal ion binding"/>
    <property type="evidence" value="ECO:0007669"/>
    <property type="project" value="UniProtKB-KW"/>
</dbReference>
<feature type="chain" id="PRO_5007949374" description="5'-Nucleotidase C-terminal domain-containing protein" evidence="6">
    <location>
        <begin position="20"/>
        <end position="545"/>
    </location>
</feature>
<evidence type="ECO:0000259" key="8">
    <source>
        <dbReference type="Pfam" id="PF02872"/>
    </source>
</evidence>
<feature type="domain" description="5'-Nucleotidase C-terminal" evidence="8">
    <location>
        <begin position="353"/>
        <end position="499"/>
    </location>
</feature>
<protein>
    <recommendedName>
        <fullName evidence="11">5'-Nucleotidase C-terminal domain-containing protein</fullName>
    </recommendedName>
</protein>
<keyword evidence="2" id="KW-0479">Metal-binding</keyword>
<dbReference type="Pfam" id="PF02872">
    <property type="entry name" value="5_nucleotid_C"/>
    <property type="match status" value="1"/>
</dbReference>
<dbReference type="OrthoDB" id="10252235at2759"/>
<gene>
    <name evidence="9" type="ORF">BDEG_21662</name>
</gene>
<dbReference type="PROSITE" id="PS00786">
    <property type="entry name" value="5_NUCLEOTIDASE_2"/>
    <property type="match status" value="1"/>
</dbReference>
<evidence type="ECO:0000256" key="6">
    <source>
        <dbReference type="RuleBase" id="RU362119"/>
    </source>
</evidence>
<dbReference type="STRING" id="403673.A0A177WCA5"/>
<dbReference type="GO" id="GO:0009166">
    <property type="term" value="P:nucleotide catabolic process"/>
    <property type="evidence" value="ECO:0007669"/>
    <property type="project" value="InterPro"/>
</dbReference>
<dbReference type="InterPro" id="IPR008334">
    <property type="entry name" value="5'-Nucleotdase_C"/>
</dbReference>
<dbReference type="SUPFAM" id="SSF55816">
    <property type="entry name" value="5'-nucleotidase (syn. UDP-sugar hydrolase), C-terminal domain"/>
    <property type="match status" value="1"/>
</dbReference>
<dbReference type="SUPFAM" id="SSF56300">
    <property type="entry name" value="Metallo-dependent phosphatases"/>
    <property type="match status" value="1"/>
</dbReference>
<evidence type="ECO:0000256" key="4">
    <source>
        <dbReference type="ARBA" id="ARBA00022741"/>
    </source>
</evidence>
<organism evidence="9 10">
    <name type="scientific">Batrachochytrium dendrobatidis (strain JEL423)</name>
    <dbReference type="NCBI Taxonomy" id="403673"/>
    <lineage>
        <taxon>Eukaryota</taxon>
        <taxon>Fungi</taxon>
        <taxon>Fungi incertae sedis</taxon>
        <taxon>Chytridiomycota</taxon>
        <taxon>Chytridiomycota incertae sedis</taxon>
        <taxon>Chytridiomycetes</taxon>
        <taxon>Rhizophydiales</taxon>
        <taxon>Rhizophydiales incertae sedis</taxon>
        <taxon>Batrachochytrium</taxon>
    </lineage>
</organism>
<keyword evidence="3 6" id="KW-0732">Signal</keyword>
<keyword evidence="4 6" id="KW-0547">Nucleotide-binding</keyword>
<dbReference type="GO" id="GO:0016788">
    <property type="term" value="F:hydrolase activity, acting on ester bonds"/>
    <property type="evidence" value="ECO:0007669"/>
    <property type="project" value="InterPro"/>
</dbReference>
<evidence type="ECO:0000313" key="10">
    <source>
        <dbReference type="Proteomes" id="UP000077115"/>
    </source>
</evidence>
<dbReference type="GO" id="GO:0000166">
    <property type="term" value="F:nucleotide binding"/>
    <property type="evidence" value="ECO:0007669"/>
    <property type="project" value="UniProtKB-KW"/>
</dbReference>
<feature type="domain" description="Calcineurin-like phosphoesterase" evidence="7">
    <location>
        <begin position="39"/>
        <end position="255"/>
    </location>
</feature>
<evidence type="ECO:0000259" key="7">
    <source>
        <dbReference type="Pfam" id="PF00149"/>
    </source>
</evidence>
<dbReference type="AlphaFoldDB" id="A0A177WCA5"/>
<dbReference type="InterPro" id="IPR006146">
    <property type="entry name" value="5'-Nucleotdase_CS"/>
</dbReference>
<evidence type="ECO:0000313" key="9">
    <source>
        <dbReference type="EMBL" id="OAJ37663.1"/>
    </source>
</evidence>
<dbReference type="Gene3D" id="3.90.780.10">
    <property type="entry name" value="5'-Nucleotidase, C-terminal domain"/>
    <property type="match status" value="1"/>
</dbReference>
<reference evidence="9 10" key="2">
    <citation type="submission" date="2016-05" db="EMBL/GenBank/DDBJ databases">
        <title>Lineage-specific infection strategies underlie the spectrum of fungal disease in amphibians.</title>
        <authorList>
            <person name="Cuomo C.A."/>
            <person name="Farrer R.A."/>
            <person name="James T."/>
            <person name="Longcore J."/>
            <person name="Birren B."/>
        </authorList>
    </citation>
    <scope>NUCLEOTIDE SEQUENCE [LARGE SCALE GENOMIC DNA]</scope>
    <source>
        <strain evidence="9 10">JEL423</strain>
    </source>
</reference>
<dbReference type="Proteomes" id="UP000077115">
    <property type="component" value="Unassembled WGS sequence"/>
</dbReference>
<dbReference type="PRINTS" id="PR01607">
    <property type="entry name" value="APYRASEFAMLY"/>
</dbReference>
<dbReference type="Gene3D" id="3.60.21.10">
    <property type="match status" value="1"/>
</dbReference>
<comment type="similarity">
    <text evidence="1 6">Belongs to the 5'-nucleotidase family.</text>
</comment>
<dbReference type="PANTHER" id="PTHR11575:SF24">
    <property type="entry name" value="5'-NUCLEOTIDASE"/>
    <property type="match status" value="1"/>
</dbReference>
<sequence length="545" mass="59924">MNSSLFSVIFALAVSYTVAVPTKAGTSIRPNGFAPNKITLVHTNDIHAHLDQFNVGGVDCSQAEIDANTCYGGIARIKTAVDQIRKNTKDVLMLDAGDQFQGTMFFNIFGGKPSAEFMNDLKYDAMSLGNHEFDRGVGYLADFIKSLNFPALSSNIELTTAPRLKDAGVVPYIYLEKYSLAIIGYITKTTAEITTGGRDVKFYDPVAPVQKYVDELHSQGIKRIICVSHNGYHQDQYLAQNTKGVQLIVGGHSHSLLLKDTSLPNVEGLYPTVVKNLEGKDTYVVQAHRFGDYLGYLELEWDLFDNMKPPKGDPILLDQQFTPNPEYQAKVDKLRESFSSLSEKILGKSLGDFLVEDCITGECAFGNLVTDCMIENHKEEGAQIAMVNSGAIRASILKGPVSHADIMIIAPFGSVVASFKYSGKQIMKLLENSAAMYNPILKKSIITVPQYSGLTFDFDSKKPIGSKITKVLVGGKPLEMDTLYNFYTLDYIADGGDNMIPPIAYKSDELIADSLAMCIERRGTITPAVEGRFPKIRDSDALFEP</sequence>
<dbReference type="CDD" id="cd07409">
    <property type="entry name" value="MPP_CD73_N"/>
    <property type="match status" value="1"/>
</dbReference>
<evidence type="ECO:0000256" key="1">
    <source>
        <dbReference type="ARBA" id="ARBA00006654"/>
    </source>
</evidence>
<keyword evidence="5 6" id="KW-0378">Hydrolase</keyword>
<dbReference type="EMBL" id="DS022301">
    <property type="protein sequence ID" value="OAJ37663.1"/>
    <property type="molecule type" value="Genomic_DNA"/>
</dbReference>
<evidence type="ECO:0000256" key="2">
    <source>
        <dbReference type="ARBA" id="ARBA00022723"/>
    </source>
</evidence>
<evidence type="ECO:0008006" key="11">
    <source>
        <dbReference type="Google" id="ProtNLM"/>
    </source>
</evidence>
<dbReference type="InterPro" id="IPR029052">
    <property type="entry name" value="Metallo-depent_PP-like"/>
</dbReference>
<dbReference type="InterPro" id="IPR006179">
    <property type="entry name" value="5_nucleotidase/apyrase"/>
</dbReference>
<dbReference type="InterPro" id="IPR036907">
    <property type="entry name" value="5'-Nucleotdase_C_sf"/>
</dbReference>
<dbReference type="VEuPathDB" id="FungiDB:BDEG_21662"/>
<dbReference type="InterPro" id="IPR004843">
    <property type="entry name" value="Calcineurin-like_PHP"/>
</dbReference>
<evidence type="ECO:0000256" key="5">
    <source>
        <dbReference type="ARBA" id="ARBA00022801"/>
    </source>
</evidence>
<evidence type="ECO:0000256" key="3">
    <source>
        <dbReference type="ARBA" id="ARBA00022729"/>
    </source>
</evidence>
<feature type="signal peptide" evidence="6">
    <location>
        <begin position="1"/>
        <end position="19"/>
    </location>
</feature>
<dbReference type="eggNOG" id="KOG4419">
    <property type="taxonomic scope" value="Eukaryota"/>
</dbReference>
<proteinExistence type="inferred from homology"/>
<name>A0A177WCA5_BATDL</name>
<dbReference type="Pfam" id="PF00149">
    <property type="entry name" value="Metallophos"/>
    <property type="match status" value="1"/>
</dbReference>
<dbReference type="PANTHER" id="PTHR11575">
    <property type="entry name" value="5'-NUCLEOTIDASE-RELATED"/>
    <property type="match status" value="1"/>
</dbReference>
<dbReference type="FunFam" id="3.60.21.10:FF:000020">
    <property type="entry name" value="NT5E isoform 4"/>
    <property type="match status" value="1"/>
</dbReference>
<dbReference type="PROSITE" id="PS00785">
    <property type="entry name" value="5_NUCLEOTIDASE_1"/>
    <property type="match status" value="1"/>
</dbReference>
<accession>A0A177WCA5</accession>
<reference evidence="9 10" key="1">
    <citation type="submission" date="2006-10" db="EMBL/GenBank/DDBJ databases">
        <title>The Genome Sequence of Batrachochytrium dendrobatidis JEL423.</title>
        <authorList>
            <consortium name="The Broad Institute Genome Sequencing Platform"/>
            <person name="Birren B."/>
            <person name="Lander E."/>
            <person name="Galagan J."/>
            <person name="Cuomo C."/>
            <person name="Devon K."/>
            <person name="Jaffe D."/>
            <person name="Butler J."/>
            <person name="Alvarez P."/>
            <person name="Gnerre S."/>
            <person name="Grabherr M."/>
            <person name="Kleber M."/>
            <person name="Mauceli E."/>
            <person name="Brockman W."/>
            <person name="Young S."/>
            <person name="LaButti K."/>
            <person name="Sykes S."/>
            <person name="DeCaprio D."/>
            <person name="Crawford M."/>
            <person name="Koehrsen M."/>
            <person name="Engels R."/>
            <person name="Montgomery P."/>
            <person name="Pearson M."/>
            <person name="Howarth C."/>
            <person name="Larson L."/>
            <person name="White J."/>
            <person name="O'Leary S."/>
            <person name="Kodira C."/>
            <person name="Zeng Q."/>
            <person name="Yandava C."/>
            <person name="Alvarado L."/>
            <person name="Longcore J."/>
            <person name="James T."/>
        </authorList>
    </citation>
    <scope>NUCLEOTIDE SEQUENCE [LARGE SCALE GENOMIC DNA]</scope>
    <source>
        <strain evidence="9 10">JEL423</strain>
    </source>
</reference>